<dbReference type="EMBL" id="CAJZAI010000013">
    <property type="protein sequence ID" value="CAG9180949.1"/>
    <property type="molecule type" value="Genomic_DNA"/>
</dbReference>
<protein>
    <recommendedName>
        <fullName evidence="4">Sterol desaturase family protein</fullName>
    </recommendedName>
</protein>
<reference evidence="2 3" key="1">
    <citation type="submission" date="2021-08" db="EMBL/GenBank/DDBJ databases">
        <authorList>
            <person name="Peeters C."/>
        </authorList>
    </citation>
    <scope>NUCLEOTIDE SEQUENCE [LARGE SCALE GENOMIC DNA]</scope>
    <source>
        <strain evidence="2 3">LMG 23992</strain>
    </source>
</reference>
<keyword evidence="1" id="KW-0812">Transmembrane</keyword>
<keyword evidence="1" id="KW-1133">Transmembrane helix</keyword>
<sequence length="64" mass="7820">MHTESLDPGLILLAFAPAFLLTIGWEAWYWSRRRDMFADAWRDRDLRYLWKPPEWRSPRARART</sequence>
<evidence type="ECO:0000313" key="2">
    <source>
        <dbReference type="EMBL" id="CAG9180949.1"/>
    </source>
</evidence>
<evidence type="ECO:0000313" key="3">
    <source>
        <dbReference type="Proteomes" id="UP000727654"/>
    </source>
</evidence>
<proteinExistence type="predicted"/>
<evidence type="ECO:0008006" key="4">
    <source>
        <dbReference type="Google" id="ProtNLM"/>
    </source>
</evidence>
<accession>A0ABM8XL59</accession>
<keyword evidence="1" id="KW-0472">Membrane</keyword>
<evidence type="ECO:0000256" key="1">
    <source>
        <dbReference type="SAM" id="Phobius"/>
    </source>
</evidence>
<keyword evidence="3" id="KW-1185">Reference proteome</keyword>
<feature type="transmembrane region" description="Helical" evidence="1">
    <location>
        <begin position="12"/>
        <end position="30"/>
    </location>
</feature>
<comment type="caution">
    <text evidence="2">The sequence shown here is derived from an EMBL/GenBank/DDBJ whole genome shotgun (WGS) entry which is preliminary data.</text>
</comment>
<name>A0ABM8XL59_9BURK</name>
<dbReference type="Proteomes" id="UP000727654">
    <property type="component" value="Unassembled WGS sequence"/>
</dbReference>
<organism evidence="2 3">
    <name type="scientific">Cupriavidus laharis</name>
    <dbReference type="NCBI Taxonomy" id="151654"/>
    <lineage>
        <taxon>Bacteria</taxon>
        <taxon>Pseudomonadati</taxon>
        <taxon>Pseudomonadota</taxon>
        <taxon>Betaproteobacteria</taxon>
        <taxon>Burkholderiales</taxon>
        <taxon>Burkholderiaceae</taxon>
        <taxon>Cupriavidus</taxon>
    </lineage>
</organism>
<gene>
    <name evidence="2" type="ORF">LMG23992_04349</name>
</gene>